<evidence type="ECO:0000313" key="3">
    <source>
        <dbReference type="Proteomes" id="UP001152747"/>
    </source>
</evidence>
<dbReference type="AlphaFoldDB" id="A0A9P1MXQ6"/>
<keyword evidence="1" id="KW-1133">Transmembrane helix</keyword>
<reference evidence="2" key="1">
    <citation type="submission" date="2022-11" db="EMBL/GenBank/DDBJ databases">
        <authorList>
            <person name="Kikuchi T."/>
        </authorList>
    </citation>
    <scope>NUCLEOTIDE SEQUENCE</scope>
    <source>
        <strain evidence="2">PS1010</strain>
    </source>
</reference>
<evidence type="ECO:0000313" key="2">
    <source>
        <dbReference type="EMBL" id="CAI5444129.1"/>
    </source>
</evidence>
<dbReference type="PANTHER" id="PTHR34152">
    <property type="entry name" value="PROTEIN CBG12353-RELATED"/>
    <property type="match status" value="1"/>
</dbReference>
<accession>A0A9P1MXQ6</accession>
<keyword evidence="1" id="KW-0472">Membrane</keyword>
<gene>
    <name evidence="2" type="ORF">CAMP_LOCUS6766</name>
</gene>
<sequence>MPEGASRKEKLAAVKSALNSPVFDGVNYLFTLTIPILLIAIGFWKKDGCPAEPMIPTWLIVAGFALIIERVSSTIVTKQRKSVDEKYPATENETDIEIEEREKLRKKNYPFLLTFVYLACRAFQIVWFFLGVYWVIKSFDSSEQCHWAPYYLTILFTLVSLCFGLFCACCGVCLCCGIMAIPGLVKLGDDNEKRNEEGVEASAV</sequence>
<proteinExistence type="predicted"/>
<feature type="transmembrane region" description="Helical" evidence="1">
    <location>
        <begin position="148"/>
        <end position="181"/>
    </location>
</feature>
<evidence type="ECO:0000256" key="1">
    <source>
        <dbReference type="SAM" id="Phobius"/>
    </source>
</evidence>
<keyword evidence="1" id="KW-0812">Transmembrane</keyword>
<keyword evidence="3" id="KW-1185">Reference proteome</keyword>
<organism evidence="2 3">
    <name type="scientific">Caenorhabditis angaria</name>
    <dbReference type="NCBI Taxonomy" id="860376"/>
    <lineage>
        <taxon>Eukaryota</taxon>
        <taxon>Metazoa</taxon>
        <taxon>Ecdysozoa</taxon>
        <taxon>Nematoda</taxon>
        <taxon>Chromadorea</taxon>
        <taxon>Rhabditida</taxon>
        <taxon>Rhabditina</taxon>
        <taxon>Rhabditomorpha</taxon>
        <taxon>Rhabditoidea</taxon>
        <taxon>Rhabditidae</taxon>
        <taxon>Peloderinae</taxon>
        <taxon>Caenorhabditis</taxon>
    </lineage>
</organism>
<name>A0A9P1MXQ6_9PELO</name>
<dbReference type="PANTHER" id="PTHR34152:SF3">
    <property type="entry name" value="CONSERVED PLASMA MEMBRANE PROTEIN-RELATED"/>
    <property type="match status" value="1"/>
</dbReference>
<dbReference type="EMBL" id="CANHGI010000003">
    <property type="protein sequence ID" value="CAI5444129.1"/>
    <property type="molecule type" value="Genomic_DNA"/>
</dbReference>
<dbReference type="Proteomes" id="UP001152747">
    <property type="component" value="Unassembled WGS sequence"/>
</dbReference>
<feature type="transmembrane region" description="Helical" evidence="1">
    <location>
        <begin position="55"/>
        <end position="72"/>
    </location>
</feature>
<comment type="caution">
    <text evidence="2">The sequence shown here is derived from an EMBL/GenBank/DDBJ whole genome shotgun (WGS) entry which is preliminary data.</text>
</comment>
<protein>
    <submittedName>
        <fullName evidence="2">Uncharacterized protein</fullName>
    </submittedName>
</protein>
<feature type="transmembrane region" description="Helical" evidence="1">
    <location>
        <begin position="111"/>
        <end position="136"/>
    </location>
</feature>
<feature type="transmembrane region" description="Helical" evidence="1">
    <location>
        <begin position="21"/>
        <end position="43"/>
    </location>
</feature>
<dbReference type="OrthoDB" id="6157510at2759"/>